<accession>A0ABW4WXK2</accession>
<evidence type="ECO:0000256" key="2">
    <source>
        <dbReference type="ARBA" id="ARBA00038825"/>
    </source>
</evidence>
<dbReference type="RefSeq" id="WP_229961737.1">
    <property type="nucleotide sequence ID" value="NZ_JAJJWI010000015.1"/>
</dbReference>
<evidence type="ECO:0000313" key="6">
    <source>
        <dbReference type="Proteomes" id="UP001597369"/>
    </source>
</evidence>
<keyword evidence="6" id="KW-1185">Reference proteome</keyword>
<comment type="caution">
    <text evidence="5">The sequence shown here is derived from an EMBL/GenBank/DDBJ whole genome shotgun (WGS) entry which is preliminary data.</text>
</comment>
<organism evidence="5 6">
    <name type="scientific">Pontibacter silvestris</name>
    <dbReference type="NCBI Taxonomy" id="2305183"/>
    <lineage>
        <taxon>Bacteria</taxon>
        <taxon>Pseudomonadati</taxon>
        <taxon>Bacteroidota</taxon>
        <taxon>Cytophagia</taxon>
        <taxon>Cytophagales</taxon>
        <taxon>Hymenobacteraceae</taxon>
        <taxon>Pontibacter</taxon>
    </lineage>
</organism>
<dbReference type="Pfam" id="PF01593">
    <property type="entry name" value="Amino_oxidase"/>
    <property type="match status" value="1"/>
</dbReference>
<gene>
    <name evidence="5" type="ORF">ACFSKU_09620</name>
</gene>
<dbReference type="EMBL" id="JBHUHV010000028">
    <property type="protein sequence ID" value="MFD2067139.1"/>
    <property type="molecule type" value="Genomic_DNA"/>
</dbReference>
<dbReference type="InterPro" id="IPR002937">
    <property type="entry name" value="Amino_oxidase"/>
</dbReference>
<protein>
    <recommendedName>
        <fullName evidence="3">Pyridine nucleotide-disulfide oxidoreductase domain-containing protein 2</fullName>
    </recommendedName>
</protein>
<evidence type="ECO:0000313" key="5">
    <source>
        <dbReference type="EMBL" id="MFD2067139.1"/>
    </source>
</evidence>
<comment type="function">
    <text evidence="1">Probable oxidoreductase that may play a role as regulator of mitochondrial function.</text>
</comment>
<dbReference type="PANTHER" id="PTHR10668">
    <property type="entry name" value="PHYTOENE DEHYDROGENASE"/>
    <property type="match status" value="1"/>
</dbReference>
<comment type="subunit">
    <text evidence="2">Interacts with COX5B; this interaction may contribute to localize PYROXD2 to the inner face of the inner mitochondrial membrane.</text>
</comment>
<proteinExistence type="predicted"/>
<dbReference type="Gene3D" id="3.50.50.60">
    <property type="entry name" value="FAD/NAD(P)-binding domain"/>
    <property type="match status" value="1"/>
</dbReference>
<name>A0ABW4WXK2_9BACT</name>
<dbReference type="Proteomes" id="UP001597369">
    <property type="component" value="Unassembled WGS sequence"/>
</dbReference>
<dbReference type="SUPFAM" id="SSF51905">
    <property type="entry name" value="FAD/NAD(P)-binding domain"/>
    <property type="match status" value="1"/>
</dbReference>
<evidence type="ECO:0000256" key="1">
    <source>
        <dbReference type="ARBA" id="ARBA00037217"/>
    </source>
</evidence>
<dbReference type="InterPro" id="IPR036188">
    <property type="entry name" value="FAD/NAD-bd_sf"/>
</dbReference>
<evidence type="ECO:0000256" key="3">
    <source>
        <dbReference type="ARBA" id="ARBA00040298"/>
    </source>
</evidence>
<evidence type="ECO:0000259" key="4">
    <source>
        <dbReference type="Pfam" id="PF01593"/>
    </source>
</evidence>
<reference evidence="6" key="1">
    <citation type="journal article" date="2019" name="Int. J. Syst. Evol. Microbiol.">
        <title>The Global Catalogue of Microorganisms (GCM) 10K type strain sequencing project: providing services to taxonomists for standard genome sequencing and annotation.</title>
        <authorList>
            <consortium name="The Broad Institute Genomics Platform"/>
            <consortium name="The Broad Institute Genome Sequencing Center for Infectious Disease"/>
            <person name="Wu L."/>
            <person name="Ma J."/>
        </authorList>
    </citation>
    <scope>NUCLEOTIDE SEQUENCE [LARGE SCALE GENOMIC DNA]</scope>
    <source>
        <strain evidence="6">JCM 16545</strain>
    </source>
</reference>
<dbReference type="PANTHER" id="PTHR10668:SF105">
    <property type="entry name" value="DEHYDROGENASE-RELATED"/>
    <property type="match status" value="1"/>
</dbReference>
<sequence>MSYEFDAVVVGSGPNGLAAAIALQQKGLSVKILEAKPTIGGGMRSMPLTLPGFIHDVCSAVHPMGVYSPFFEALPLQEYGLEWVYPEFALAHPFADGKAAVLAGSLTETAQSLGIDGEAYIRFMEPLINSWDNIGKDLLGPLKIPSHPFDAAKFGVSAVSSAVGLANRKFKDQYAKGLLAGLAAHSVRPLDHKVTSAIGLVLAVVGHKLGWPFPKGGTQSLADALASYFLAIGGRIETNHRVKSFRELEFAKVKLFDLTPQQLLNMGDLRFPSLYEMQLKNYRYGPGIFKVDYALSEPVPFKAEACSKAGTVHIGGTIEEIAEAEKSVWEGQHPEKPFILFSQHSMFDATRAPEGKHTGWAYCHVPAGSTVDMTAAIEKRIEVFAPGFRDVVMERHVMNTQDLQIYNPNYIRGDITGGVTDMWQLFTRPAVRVSPYTTPLSDVYICSSSTPPGAGVHGLCGFYAAQRVAKDHFGIKLTL</sequence>
<feature type="domain" description="Amine oxidase" evidence="4">
    <location>
        <begin position="16"/>
        <end position="249"/>
    </location>
</feature>